<comment type="caution">
    <text evidence="6">The sequence shown here is derived from an EMBL/GenBank/DDBJ whole genome shotgun (WGS) entry which is preliminary data.</text>
</comment>
<protein>
    <submittedName>
        <fullName evidence="6">ABC transporter ATP-binding protein</fullName>
    </submittedName>
</protein>
<sequence length="540" mass="57484">MASTDPLLAVSRLSIDYGAATRRDGKPVVAEVSLTVERGDVVAVVGQSGSGKSTLARAVLGLLPDTGRIVGGSVHINGADVTRLGDRRWRALRGSTVGFVPQDPLGSLDPLKRIGRQLGEVLVTHGITRPRDARGRVIELLDRVGIDAPDIRAKQYPHQLSGGQQQRALIALAIAANPTLLIADEPTSALDVTVQRRILDLLDDLRDERGLGIVLITHDLTLAQHHSNRVVVLSDGVVRETGATADVLRLPTDDYTRRLIDDAPALSPDKYERPEPDRAATPVLEVRGLTKAFRADAPVLDGVDFAVAPGSVHALVGESGSGKTTLARILAGLSSFDSGEVIIEGTHLGNRAWATPALRRERSQVLHLVQQNPLAALDPRLPIVAAVAEPLTIHRVGTRATRRERALAALDRVGLGPEIGARTPAEVSGGQRQRVVLARALVARPRILVLDEPTSALDVSVQAQTIDLLMRLREDLGLTVLFISHDLALVRQIADDVSVLNGGVLVESGPARAIFDAPSATYTRRLLDAAPGSAKVVRAA</sequence>
<organism evidence="6 7">
    <name type="scientific">Nocardia callitridis</name>
    <dbReference type="NCBI Taxonomy" id="648753"/>
    <lineage>
        <taxon>Bacteria</taxon>
        <taxon>Bacillati</taxon>
        <taxon>Actinomycetota</taxon>
        <taxon>Actinomycetes</taxon>
        <taxon>Mycobacteriales</taxon>
        <taxon>Nocardiaceae</taxon>
        <taxon>Nocardia</taxon>
    </lineage>
</organism>
<keyword evidence="7" id="KW-1185">Reference proteome</keyword>
<dbReference type="SUPFAM" id="SSF52540">
    <property type="entry name" value="P-loop containing nucleoside triphosphate hydrolases"/>
    <property type="match status" value="2"/>
</dbReference>
<dbReference type="Gene3D" id="3.40.50.300">
    <property type="entry name" value="P-loop containing nucleotide triphosphate hydrolases"/>
    <property type="match status" value="2"/>
</dbReference>
<evidence type="ECO:0000259" key="5">
    <source>
        <dbReference type="PROSITE" id="PS50893"/>
    </source>
</evidence>
<dbReference type="CDD" id="cd03257">
    <property type="entry name" value="ABC_NikE_OppD_transporters"/>
    <property type="match status" value="2"/>
</dbReference>
<evidence type="ECO:0000256" key="4">
    <source>
        <dbReference type="ARBA" id="ARBA00022840"/>
    </source>
</evidence>
<dbReference type="EMBL" id="BAABJM010000007">
    <property type="protein sequence ID" value="GAA5066246.1"/>
    <property type="molecule type" value="Genomic_DNA"/>
</dbReference>
<dbReference type="InterPro" id="IPR027417">
    <property type="entry name" value="P-loop_NTPase"/>
</dbReference>
<dbReference type="PROSITE" id="PS00211">
    <property type="entry name" value="ABC_TRANSPORTER_1"/>
    <property type="match status" value="2"/>
</dbReference>
<dbReference type="InterPro" id="IPR017871">
    <property type="entry name" value="ABC_transporter-like_CS"/>
</dbReference>
<dbReference type="InterPro" id="IPR013563">
    <property type="entry name" value="Oligopep_ABC_C"/>
</dbReference>
<dbReference type="Pfam" id="PF00005">
    <property type="entry name" value="ABC_tran"/>
    <property type="match status" value="2"/>
</dbReference>
<dbReference type="InterPro" id="IPR050319">
    <property type="entry name" value="ABC_transp_ATP-bind"/>
</dbReference>
<evidence type="ECO:0000256" key="1">
    <source>
        <dbReference type="ARBA" id="ARBA00005417"/>
    </source>
</evidence>
<evidence type="ECO:0000256" key="2">
    <source>
        <dbReference type="ARBA" id="ARBA00022448"/>
    </source>
</evidence>
<dbReference type="NCBIfam" id="NF008453">
    <property type="entry name" value="PRK11308.1"/>
    <property type="match status" value="2"/>
</dbReference>
<dbReference type="RefSeq" id="WP_345498959.1">
    <property type="nucleotide sequence ID" value="NZ_BAABJM010000007.1"/>
</dbReference>
<feature type="domain" description="ABC transporter" evidence="5">
    <location>
        <begin position="284"/>
        <end position="527"/>
    </location>
</feature>
<comment type="similarity">
    <text evidence="1">Belongs to the ABC transporter superfamily.</text>
</comment>
<accession>A0ABP9KY97</accession>
<keyword evidence="4 6" id="KW-0067">ATP-binding</keyword>
<keyword evidence="2" id="KW-0813">Transport</keyword>
<evidence type="ECO:0000313" key="7">
    <source>
        <dbReference type="Proteomes" id="UP001500603"/>
    </source>
</evidence>
<dbReference type="Proteomes" id="UP001500603">
    <property type="component" value="Unassembled WGS sequence"/>
</dbReference>
<reference evidence="7" key="1">
    <citation type="journal article" date="2019" name="Int. J. Syst. Evol. Microbiol.">
        <title>The Global Catalogue of Microorganisms (GCM) 10K type strain sequencing project: providing services to taxonomists for standard genome sequencing and annotation.</title>
        <authorList>
            <consortium name="The Broad Institute Genomics Platform"/>
            <consortium name="The Broad Institute Genome Sequencing Center for Infectious Disease"/>
            <person name="Wu L."/>
            <person name="Ma J."/>
        </authorList>
    </citation>
    <scope>NUCLEOTIDE SEQUENCE [LARGE SCALE GENOMIC DNA]</scope>
    <source>
        <strain evidence="7">JCM 18298</strain>
    </source>
</reference>
<dbReference type="PANTHER" id="PTHR43776:SF7">
    <property type="entry name" value="D,D-DIPEPTIDE TRANSPORT ATP-BINDING PROTEIN DDPF-RELATED"/>
    <property type="match status" value="1"/>
</dbReference>
<dbReference type="PROSITE" id="PS50893">
    <property type="entry name" value="ABC_TRANSPORTER_2"/>
    <property type="match status" value="2"/>
</dbReference>
<dbReference type="InterPro" id="IPR003439">
    <property type="entry name" value="ABC_transporter-like_ATP-bd"/>
</dbReference>
<dbReference type="PANTHER" id="PTHR43776">
    <property type="entry name" value="TRANSPORT ATP-BINDING PROTEIN"/>
    <property type="match status" value="1"/>
</dbReference>
<evidence type="ECO:0000256" key="3">
    <source>
        <dbReference type="ARBA" id="ARBA00022741"/>
    </source>
</evidence>
<gene>
    <name evidence="6" type="ORF">GCM10023318_54220</name>
</gene>
<keyword evidence="3" id="KW-0547">Nucleotide-binding</keyword>
<dbReference type="GO" id="GO:0005524">
    <property type="term" value="F:ATP binding"/>
    <property type="evidence" value="ECO:0007669"/>
    <property type="project" value="UniProtKB-KW"/>
</dbReference>
<dbReference type="Pfam" id="PF08352">
    <property type="entry name" value="oligo_HPY"/>
    <property type="match status" value="1"/>
</dbReference>
<dbReference type="SMART" id="SM00382">
    <property type="entry name" value="AAA"/>
    <property type="match status" value="2"/>
</dbReference>
<name>A0ABP9KY97_9NOCA</name>
<evidence type="ECO:0000313" key="6">
    <source>
        <dbReference type="EMBL" id="GAA5066246.1"/>
    </source>
</evidence>
<dbReference type="InterPro" id="IPR003593">
    <property type="entry name" value="AAA+_ATPase"/>
</dbReference>
<proteinExistence type="inferred from homology"/>
<feature type="domain" description="ABC transporter" evidence="5">
    <location>
        <begin position="10"/>
        <end position="260"/>
    </location>
</feature>